<dbReference type="Proteomes" id="UP000544742">
    <property type="component" value="Unassembled WGS sequence"/>
</dbReference>
<evidence type="ECO:0000313" key="7">
    <source>
        <dbReference type="Proteomes" id="UP000544742"/>
    </source>
</evidence>
<comment type="similarity">
    <text evidence="2">Belongs to the bacterial solute-binding protein 5 family.</text>
</comment>
<dbReference type="Pfam" id="PF00496">
    <property type="entry name" value="SBP_bac_5"/>
    <property type="match status" value="1"/>
</dbReference>
<reference evidence="6 7" key="1">
    <citation type="journal article" date="2020" name="Biotechnol. Biofuels">
        <title>New insights from the biogas microbiome by comprehensive genome-resolved metagenomics of nearly 1600 species originating from multiple anaerobic digesters.</title>
        <authorList>
            <person name="Campanaro S."/>
            <person name="Treu L."/>
            <person name="Rodriguez-R L.M."/>
            <person name="Kovalovszki A."/>
            <person name="Ziels R.M."/>
            <person name="Maus I."/>
            <person name="Zhu X."/>
            <person name="Kougias P.G."/>
            <person name="Basile A."/>
            <person name="Luo G."/>
            <person name="Schluter A."/>
            <person name="Konstantinidis K.T."/>
            <person name="Angelidaki I."/>
        </authorList>
    </citation>
    <scope>NUCLEOTIDE SEQUENCE [LARGE SCALE GENOMIC DNA]</scope>
    <source>
        <strain evidence="6">AS27yjCOA_157</strain>
    </source>
</reference>
<dbReference type="InterPro" id="IPR023765">
    <property type="entry name" value="SBP_5_CS"/>
</dbReference>
<evidence type="ECO:0000256" key="2">
    <source>
        <dbReference type="ARBA" id="ARBA00005695"/>
    </source>
</evidence>
<organism evidence="6 7">
    <name type="scientific">Methanothrix soehngenii</name>
    <name type="common">Methanosaeta concilii</name>
    <dbReference type="NCBI Taxonomy" id="2223"/>
    <lineage>
        <taxon>Archaea</taxon>
        <taxon>Methanobacteriati</taxon>
        <taxon>Methanobacteriota</taxon>
        <taxon>Stenosarchaea group</taxon>
        <taxon>Methanomicrobia</taxon>
        <taxon>Methanotrichales</taxon>
        <taxon>Methanotrichaceae</taxon>
        <taxon>Methanothrix</taxon>
    </lineage>
</organism>
<proteinExistence type="inferred from homology"/>
<feature type="domain" description="Solute-binding protein family 5" evidence="5">
    <location>
        <begin position="73"/>
        <end position="435"/>
    </location>
</feature>
<evidence type="ECO:0000256" key="4">
    <source>
        <dbReference type="ARBA" id="ARBA00022729"/>
    </source>
</evidence>
<dbReference type="GO" id="GO:1904680">
    <property type="term" value="F:peptide transmembrane transporter activity"/>
    <property type="evidence" value="ECO:0007669"/>
    <property type="project" value="TreeGrafter"/>
</dbReference>
<dbReference type="PANTHER" id="PTHR30290">
    <property type="entry name" value="PERIPLASMIC BINDING COMPONENT OF ABC TRANSPORTER"/>
    <property type="match status" value="1"/>
</dbReference>
<dbReference type="GO" id="GO:0043190">
    <property type="term" value="C:ATP-binding cassette (ABC) transporter complex"/>
    <property type="evidence" value="ECO:0007669"/>
    <property type="project" value="InterPro"/>
</dbReference>
<sequence length="517" mass="57667">MSRGPQFSKRIIQRAAIVEVALFLVSLFVGISAADDETLKVASPWEPKSLDPIVYQLSVDVSEPLLSVDSEGKLSPMLAQSWDVSEDGRTWTFHLREGVSFHDGTPFNAEAAKLSLERTFRRSAEYSSIKAFPVESVTAPDEYTLVITTSRPFAPLAGYLTKDATEILAASSFDSNDEVVEPIGTGPFKFDSWVPKESMTGVRFEDYWGSKAKVEKVVFSNVPEEKTRESMLRAGEVDIIGTISPALAKKLAEDSSFKVYEQEEMGRVRHLLLNVANPPLDDVLVRQAISMAIDRDLICDSLLEGMDQTASAPFSSNLYWSNDNLETPSYDPEEAIALLEEAGWSDSDNDGIMDKDGEDLKLSLFTYPSRPELPSIAEALKDQLGQVGIDIEITILDDSAVREQAKGGKVDIYLVSVNTLLNRDPDTWASYFTTESYYYDCMNYSPDDVADLIEKGRETMDQEARKEIYDQLQERILKDVPVVYLTYYTGISASSSDIQDYELSLIGRHHLENAYKA</sequence>
<dbReference type="PANTHER" id="PTHR30290:SF10">
    <property type="entry name" value="PERIPLASMIC OLIGOPEPTIDE-BINDING PROTEIN-RELATED"/>
    <property type="match status" value="1"/>
</dbReference>
<dbReference type="GO" id="GO:0042597">
    <property type="term" value="C:periplasmic space"/>
    <property type="evidence" value="ECO:0007669"/>
    <property type="project" value="UniProtKB-ARBA"/>
</dbReference>
<protein>
    <submittedName>
        <fullName evidence="6">ABC transporter substrate-binding protein</fullName>
    </submittedName>
</protein>
<dbReference type="InterPro" id="IPR000914">
    <property type="entry name" value="SBP_5_dom"/>
</dbReference>
<comment type="subcellular location">
    <subcellularLocation>
        <location evidence="1">Cell envelope</location>
    </subcellularLocation>
</comment>
<evidence type="ECO:0000259" key="5">
    <source>
        <dbReference type="Pfam" id="PF00496"/>
    </source>
</evidence>
<accession>A0A7K4AKW8</accession>
<name>A0A7K4AKW8_METSH</name>
<dbReference type="InterPro" id="IPR039424">
    <property type="entry name" value="SBP_5"/>
</dbReference>
<keyword evidence="3" id="KW-0813">Transport</keyword>
<evidence type="ECO:0000313" key="6">
    <source>
        <dbReference type="EMBL" id="NLJ23627.1"/>
    </source>
</evidence>
<dbReference type="GO" id="GO:0015833">
    <property type="term" value="P:peptide transport"/>
    <property type="evidence" value="ECO:0007669"/>
    <property type="project" value="TreeGrafter"/>
</dbReference>
<dbReference type="CDD" id="cd08490">
    <property type="entry name" value="PBP2_NikA_DppA_OppA_like_3"/>
    <property type="match status" value="1"/>
</dbReference>
<evidence type="ECO:0000256" key="3">
    <source>
        <dbReference type="ARBA" id="ARBA00022448"/>
    </source>
</evidence>
<dbReference type="AlphaFoldDB" id="A0A7K4AKW8"/>
<dbReference type="SUPFAM" id="SSF53850">
    <property type="entry name" value="Periplasmic binding protein-like II"/>
    <property type="match status" value="1"/>
</dbReference>
<comment type="caution">
    <text evidence="6">The sequence shown here is derived from an EMBL/GenBank/DDBJ whole genome shotgun (WGS) entry which is preliminary data.</text>
</comment>
<dbReference type="Gene3D" id="3.10.105.10">
    <property type="entry name" value="Dipeptide-binding Protein, Domain 3"/>
    <property type="match status" value="1"/>
</dbReference>
<dbReference type="EMBL" id="JAAYUN010000210">
    <property type="protein sequence ID" value="NLJ23627.1"/>
    <property type="molecule type" value="Genomic_DNA"/>
</dbReference>
<dbReference type="PROSITE" id="PS01040">
    <property type="entry name" value="SBP_BACTERIAL_5"/>
    <property type="match status" value="1"/>
</dbReference>
<evidence type="ECO:0000256" key="1">
    <source>
        <dbReference type="ARBA" id="ARBA00004196"/>
    </source>
</evidence>
<dbReference type="InterPro" id="IPR030678">
    <property type="entry name" value="Peptide/Ni-bd"/>
</dbReference>
<keyword evidence="4" id="KW-0732">Signal</keyword>
<dbReference type="Gene3D" id="3.40.190.10">
    <property type="entry name" value="Periplasmic binding protein-like II"/>
    <property type="match status" value="1"/>
</dbReference>
<dbReference type="PIRSF" id="PIRSF002741">
    <property type="entry name" value="MppA"/>
    <property type="match status" value="1"/>
</dbReference>
<gene>
    <name evidence="6" type="ORF">GX426_11060</name>
</gene>
<dbReference type="RefSeq" id="WP_276620980.1">
    <property type="nucleotide sequence ID" value="NZ_DAONXH010000073.1"/>
</dbReference>